<keyword evidence="5" id="KW-0804">Transcription</keyword>
<comment type="caution">
    <text evidence="7">The sequence shown here is derived from an EMBL/GenBank/DDBJ whole genome shotgun (WGS) entry which is preliminary data.</text>
</comment>
<dbReference type="PANTHER" id="PTHR13421">
    <property type="entry name" value="SNRNA-ACTIVATING PROTEIN COMPLEX SUBUNIT 3"/>
    <property type="match status" value="1"/>
</dbReference>
<dbReference type="Proteomes" id="UP000607653">
    <property type="component" value="Unassembled WGS sequence"/>
</dbReference>
<evidence type="ECO:0000313" key="8">
    <source>
        <dbReference type="Proteomes" id="UP000607653"/>
    </source>
</evidence>
<sequence>MRSNGESSIRMEIVESHSQRDDDVCNSIPRGGPIYVPNLVSPITRIAEFEASIIEELRMLEAELFIDSSQTFDEDDLSVDELKVYTEEELVNKALKEAFKDDVDTDKFSQLSEEQSNGV</sequence>
<comment type="subcellular location">
    <subcellularLocation>
        <location evidence="1">Nucleus</location>
    </subcellularLocation>
</comment>
<keyword evidence="6" id="KW-0539">Nucleus</keyword>
<evidence type="ECO:0000256" key="4">
    <source>
        <dbReference type="ARBA" id="ARBA00023125"/>
    </source>
</evidence>
<name>A0A822XYI2_NELNU</name>
<dbReference type="AlphaFoldDB" id="A0A822XYI2"/>
<evidence type="ECO:0000313" key="7">
    <source>
        <dbReference type="EMBL" id="DAD24251.1"/>
    </source>
</evidence>
<gene>
    <name evidence="7" type="ORF">HUJ06_025714</name>
</gene>
<accession>A0A822XYI2</accession>
<dbReference type="EMBL" id="DUZY01000001">
    <property type="protein sequence ID" value="DAD24251.1"/>
    <property type="molecule type" value="Genomic_DNA"/>
</dbReference>
<dbReference type="PANTHER" id="PTHR13421:SF16">
    <property type="entry name" value="SNRNA-ACTIVATING PROTEIN COMPLEX SUBUNIT 3"/>
    <property type="match status" value="1"/>
</dbReference>
<comment type="similarity">
    <text evidence="2">Belongs to the SNAPC3/SRD2 family.</text>
</comment>
<dbReference type="GO" id="GO:0005634">
    <property type="term" value="C:nucleus"/>
    <property type="evidence" value="ECO:0007669"/>
    <property type="project" value="UniProtKB-SubCell"/>
</dbReference>
<protein>
    <submittedName>
        <fullName evidence="7">Uncharacterized protein</fullName>
    </submittedName>
</protein>
<dbReference type="GO" id="GO:0003677">
    <property type="term" value="F:DNA binding"/>
    <property type="evidence" value="ECO:0007669"/>
    <property type="project" value="UniProtKB-KW"/>
</dbReference>
<evidence type="ECO:0000256" key="2">
    <source>
        <dbReference type="ARBA" id="ARBA00010410"/>
    </source>
</evidence>
<evidence type="ECO:0000256" key="3">
    <source>
        <dbReference type="ARBA" id="ARBA00023015"/>
    </source>
</evidence>
<keyword evidence="3" id="KW-0805">Transcription regulation</keyword>
<keyword evidence="4" id="KW-0238">DNA-binding</keyword>
<reference evidence="7 8" key="1">
    <citation type="journal article" date="2020" name="Mol. Biol. Evol.">
        <title>Distinct Expression and Methylation Patterns for Genes with Different Fates following a Single Whole-Genome Duplication in Flowering Plants.</title>
        <authorList>
            <person name="Shi T."/>
            <person name="Rahmani R.S."/>
            <person name="Gugger P.F."/>
            <person name="Wang M."/>
            <person name="Li H."/>
            <person name="Zhang Y."/>
            <person name="Li Z."/>
            <person name="Wang Q."/>
            <person name="Van de Peer Y."/>
            <person name="Marchal K."/>
            <person name="Chen J."/>
        </authorList>
    </citation>
    <scope>NUCLEOTIDE SEQUENCE [LARGE SCALE GENOMIC DNA]</scope>
    <source>
        <tissue evidence="7">Leaf</tissue>
    </source>
</reference>
<keyword evidence="8" id="KW-1185">Reference proteome</keyword>
<evidence type="ECO:0000256" key="6">
    <source>
        <dbReference type="ARBA" id="ARBA00023242"/>
    </source>
</evidence>
<dbReference type="InterPro" id="IPR022042">
    <property type="entry name" value="snRNA-activating_su3"/>
</dbReference>
<organism evidence="7 8">
    <name type="scientific">Nelumbo nucifera</name>
    <name type="common">Sacred lotus</name>
    <dbReference type="NCBI Taxonomy" id="4432"/>
    <lineage>
        <taxon>Eukaryota</taxon>
        <taxon>Viridiplantae</taxon>
        <taxon>Streptophyta</taxon>
        <taxon>Embryophyta</taxon>
        <taxon>Tracheophyta</taxon>
        <taxon>Spermatophyta</taxon>
        <taxon>Magnoliopsida</taxon>
        <taxon>Proteales</taxon>
        <taxon>Nelumbonaceae</taxon>
        <taxon>Nelumbo</taxon>
    </lineage>
</organism>
<evidence type="ECO:0000256" key="5">
    <source>
        <dbReference type="ARBA" id="ARBA00023163"/>
    </source>
</evidence>
<proteinExistence type="inferred from homology"/>
<evidence type="ECO:0000256" key="1">
    <source>
        <dbReference type="ARBA" id="ARBA00004123"/>
    </source>
</evidence>